<dbReference type="GO" id="GO:0016491">
    <property type="term" value="F:oxidoreductase activity"/>
    <property type="evidence" value="ECO:0007669"/>
    <property type="project" value="UniProtKB-KW"/>
</dbReference>
<evidence type="ECO:0000256" key="1">
    <source>
        <dbReference type="ARBA" id="ARBA00006484"/>
    </source>
</evidence>
<dbReference type="AlphaFoldDB" id="A0A2T4ICS0"/>
<dbReference type="NCBIfam" id="NF006565">
    <property type="entry name" value="PRK09072.1"/>
    <property type="match status" value="1"/>
</dbReference>
<comment type="caution">
    <text evidence="5">The sequence shown here is derived from an EMBL/GenBank/DDBJ whole genome shotgun (WGS) entry which is preliminary data.</text>
</comment>
<keyword evidence="2" id="KW-0560">Oxidoreductase</keyword>
<reference evidence="5 6" key="2">
    <citation type="submission" date="2018-04" db="EMBL/GenBank/DDBJ databases">
        <title>Thauera lacus sp. nov., isolated from an saline lake in Inner Mongolia, China.</title>
        <authorList>
            <person name="Liang Q.-Y."/>
        </authorList>
    </citation>
    <scope>NUCLEOTIDE SEQUENCE [LARGE SCALE GENOMIC DNA]</scope>
    <source>
        <strain evidence="5 6">D20</strain>
    </source>
</reference>
<feature type="domain" description="Ketoreductase" evidence="4">
    <location>
        <begin position="6"/>
        <end position="184"/>
    </location>
</feature>
<dbReference type="PROSITE" id="PS00061">
    <property type="entry name" value="ADH_SHORT"/>
    <property type="match status" value="1"/>
</dbReference>
<evidence type="ECO:0000259" key="4">
    <source>
        <dbReference type="SMART" id="SM00822"/>
    </source>
</evidence>
<evidence type="ECO:0000313" key="5">
    <source>
        <dbReference type="EMBL" id="PTD95569.1"/>
    </source>
</evidence>
<dbReference type="PRINTS" id="PR00080">
    <property type="entry name" value="SDRFAMILY"/>
</dbReference>
<dbReference type="EMBL" id="PZKC01000012">
    <property type="protein sequence ID" value="PTD95569.1"/>
    <property type="molecule type" value="Genomic_DNA"/>
</dbReference>
<dbReference type="OrthoDB" id="9790266at2"/>
<dbReference type="InterPro" id="IPR036291">
    <property type="entry name" value="NAD(P)-bd_dom_sf"/>
</dbReference>
<dbReference type="SMART" id="SM00822">
    <property type="entry name" value="PKS_KR"/>
    <property type="match status" value="1"/>
</dbReference>
<dbReference type="Gene3D" id="3.40.50.720">
    <property type="entry name" value="NAD(P)-binding Rossmann-like Domain"/>
    <property type="match status" value="1"/>
</dbReference>
<dbReference type="InterPro" id="IPR002347">
    <property type="entry name" value="SDR_fam"/>
</dbReference>
<evidence type="ECO:0000256" key="2">
    <source>
        <dbReference type="ARBA" id="ARBA00023002"/>
    </source>
</evidence>
<dbReference type="RefSeq" id="WP_107494351.1">
    <property type="nucleotide sequence ID" value="NZ_PZKC01000012.1"/>
</dbReference>
<name>A0A2T4ICS0_9RHOO</name>
<dbReference type="GO" id="GO:0016020">
    <property type="term" value="C:membrane"/>
    <property type="evidence" value="ECO:0007669"/>
    <property type="project" value="TreeGrafter"/>
</dbReference>
<dbReference type="Pfam" id="PF00106">
    <property type="entry name" value="adh_short"/>
    <property type="match status" value="1"/>
</dbReference>
<protein>
    <submittedName>
        <fullName evidence="5">Short chain dehydrogenase</fullName>
    </submittedName>
</protein>
<dbReference type="PANTHER" id="PTHR44196:SF1">
    <property type="entry name" value="DEHYDROGENASE_REDUCTASE SDR FAMILY MEMBER 7B"/>
    <property type="match status" value="1"/>
</dbReference>
<comment type="similarity">
    <text evidence="1 3">Belongs to the short-chain dehydrogenases/reductases (SDR) family.</text>
</comment>
<dbReference type="InterPro" id="IPR020904">
    <property type="entry name" value="Sc_DH/Rdtase_CS"/>
</dbReference>
<organism evidence="5 6">
    <name type="scientific">Pseudothauera lacus</name>
    <dbReference type="NCBI Taxonomy" id="2136175"/>
    <lineage>
        <taxon>Bacteria</taxon>
        <taxon>Pseudomonadati</taxon>
        <taxon>Pseudomonadota</taxon>
        <taxon>Betaproteobacteria</taxon>
        <taxon>Rhodocyclales</taxon>
        <taxon>Zoogloeaceae</taxon>
        <taxon>Pseudothauera</taxon>
    </lineage>
</organism>
<gene>
    <name evidence="5" type="ORF">C8261_14035</name>
</gene>
<dbReference type="InterPro" id="IPR057326">
    <property type="entry name" value="KR_dom"/>
</dbReference>
<reference evidence="5 6" key="1">
    <citation type="submission" date="2018-03" db="EMBL/GenBank/DDBJ databases">
        <authorList>
            <person name="Keele B.F."/>
        </authorList>
    </citation>
    <scope>NUCLEOTIDE SEQUENCE [LARGE SCALE GENOMIC DNA]</scope>
    <source>
        <strain evidence="5 6">D20</strain>
    </source>
</reference>
<dbReference type="SUPFAM" id="SSF51735">
    <property type="entry name" value="NAD(P)-binding Rossmann-fold domains"/>
    <property type="match status" value="1"/>
</dbReference>
<keyword evidence="6" id="KW-1185">Reference proteome</keyword>
<dbReference type="PANTHER" id="PTHR44196">
    <property type="entry name" value="DEHYDROGENASE/REDUCTASE SDR FAMILY MEMBER 7B"/>
    <property type="match status" value="1"/>
</dbReference>
<evidence type="ECO:0000313" key="6">
    <source>
        <dbReference type="Proteomes" id="UP000241193"/>
    </source>
</evidence>
<accession>A0A2T4ICS0</accession>
<dbReference type="Proteomes" id="UP000241193">
    <property type="component" value="Unassembled WGS sequence"/>
</dbReference>
<dbReference type="PRINTS" id="PR00081">
    <property type="entry name" value="GDHRDH"/>
</dbReference>
<proteinExistence type="inferred from homology"/>
<evidence type="ECO:0000256" key="3">
    <source>
        <dbReference type="RuleBase" id="RU000363"/>
    </source>
</evidence>
<sequence length="265" mass="26893">MQLKDARIVLTGASGGLGEALARQLAGAGAALLLTARDAARLAAIPLPGGSEVQRLAVDLTQPAGVAALAGAAHAFRANVLINNAGIGGFGLLEAQDRATVDAILATNLAAPMHLTQALLPLLREQPAAAIVNIGSSFGSIPFAGFAAYSAAKAGLRAFSQALRRELADAPVRVLHVAPRAIDTPLNPPAVVALNSALGSACDSPDTVAAQIVAMLQHGPDERHIGFPEGLFAWLNGAAPRLLDRGLAGKLAIIKRHASAPADAR</sequence>